<feature type="chain" id="PRO_5009292258" description="C1q domain-containing protein" evidence="1">
    <location>
        <begin position="21"/>
        <end position="619"/>
    </location>
</feature>
<evidence type="ECO:0000313" key="3">
    <source>
        <dbReference type="Proteomes" id="UP000236738"/>
    </source>
</evidence>
<accession>A0A1H6A4K2</accession>
<dbReference type="Gene3D" id="2.60.120.40">
    <property type="match status" value="1"/>
</dbReference>
<keyword evidence="3" id="KW-1185">Reference proteome</keyword>
<protein>
    <recommendedName>
        <fullName evidence="4">C1q domain-containing protein</fullName>
    </recommendedName>
</protein>
<dbReference type="Proteomes" id="UP000236738">
    <property type="component" value="Unassembled WGS sequence"/>
</dbReference>
<organism evidence="2 3">
    <name type="scientific">Halpernia humi</name>
    <dbReference type="NCBI Taxonomy" id="493375"/>
    <lineage>
        <taxon>Bacteria</taxon>
        <taxon>Pseudomonadati</taxon>
        <taxon>Bacteroidota</taxon>
        <taxon>Flavobacteriia</taxon>
        <taxon>Flavobacteriales</taxon>
        <taxon>Weeksellaceae</taxon>
        <taxon>Chryseobacterium group</taxon>
        <taxon>Halpernia</taxon>
    </lineage>
</organism>
<evidence type="ECO:0000256" key="1">
    <source>
        <dbReference type="SAM" id="SignalP"/>
    </source>
</evidence>
<dbReference type="RefSeq" id="WP_103914210.1">
    <property type="nucleotide sequence ID" value="NZ_FNUS01000005.1"/>
</dbReference>
<dbReference type="InterPro" id="IPR008983">
    <property type="entry name" value="Tumour_necrosis_fac-like_dom"/>
</dbReference>
<gene>
    <name evidence="2" type="ORF">SAMN05421847_2349</name>
</gene>
<proteinExistence type="predicted"/>
<name>A0A1H6A4K2_9FLAO</name>
<feature type="signal peptide" evidence="1">
    <location>
        <begin position="1"/>
        <end position="20"/>
    </location>
</feature>
<dbReference type="EMBL" id="FNUS01000005">
    <property type="protein sequence ID" value="SEG43282.1"/>
    <property type="molecule type" value="Genomic_DNA"/>
</dbReference>
<sequence length="619" mass="63789">MKKSLQILALLFICLINAQAPEKFSYQAVIRNASNALVANSAVGVKISILKNSPAGAVVYAETQNANTNANGLISIQIGAGTVLSGSIASIDWSSDSYYIKTETDPTGGSNYSISGTSQLLSVPYAMYSKSSGSGASSFSLPYSGNSSTDNVIPFKITNSSASLSQAAYFENTDVLNSAPAISGKNNSVDRFGVGVQGIAKATSNGNLSSGVYGYLSGAETGGAGVYGVSQNAYGVYGLTTNGSAVRGDALGTGTAGSFQANSSNSYALVTYGPIKFLGVNEGVGKVLTYDSNGNATWQTPAAGLTLPYDGSSTADAIKFKISNTSTNPNQAGYFENININNIAPALMGVNNSTENIGIGVKGLANSNSSNQLSIGVSGEVTGPNPYGAGVYGYANSAIGVYGKTVSGFGISGSSSGYGIAGYFKSTGLGSAGVFIAPAVSLAIYSNGPLKFTNINEDDGKVLTSDSYGNATWQDVITPFIHISSLGGSAQAIDNSGLNIINSWTNLEETGGANYDATTGEYIIPVTGYYSIYAHISFTDLNTNNGDQAILVIRIDGSSVKKGYSNNAVALQYYSDPEVKLVKKLTAGQKVSFGVYQYGNATNNLWPDGSTFSIDLLHK</sequence>
<evidence type="ECO:0008006" key="4">
    <source>
        <dbReference type="Google" id="ProtNLM"/>
    </source>
</evidence>
<keyword evidence="1" id="KW-0732">Signal</keyword>
<dbReference type="SUPFAM" id="SSF49842">
    <property type="entry name" value="TNF-like"/>
    <property type="match status" value="1"/>
</dbReference>
<dbReference type="OrthoDB" id="9765957at2"/>
<evidence type="ECO:0000313" key="2">
    <source>
        <dbReference type="EMBL" id="SEG43282.1"/>
    </source>
</evidence>
<reference evidence="3" key="1">
    <citation type="submission" date="2016-10" db="EMBL/GenBank/DDBJ databases">
        <authorList>
            <person name="Varghese N."/>
            <person name="Submissions S."/>
        </authorList>
    </citation>
    <scope>NUCLEOTIDE SEQUENCE [LARGE SCALE GENOMIC DNA]</scope>
    <source>
        <strain evidence="3">DSM 21580</strain>
    </source>
</reference>
<dbReference type="AlphaFoldDB" id="A0A1H6A4K2"/>